<dbReference type="Proteomes" id="UP000695562">
    <property type="component" value="Unassembled WGS sequence"/>
</dbReference>
<feature type="region of interest" description="Disordered" evidence="1">
    <location>
        <begin position="64"/>
        <end position="96"/>
    </location>
</feature>
<name>A0A8J4V2D2_9MYCE</name>
<dbReference type="EMBL" id="AJWJ01000894">
    <property type="protein sequence ID" value="KAF2068639.1"/>
    <property type="molecule type" value="Genomic_DNA"/>
</dbReference>
<sequence length="96" mass="11094">MKTYILSQLTFHLYLEETSPGPLESLNKLIIWYLYSKDSNTISNPEAKSDSTEPTKTFNTAALTSGIWNREHQHRRRGSTKDTKDQTRQNQDCTKS</sequence>
<evidence type="ECO:0000313" key="2">
    <source>
        <dbReference type="EMBL" id="KAF2068639.1"/>
    </source>
</evidence>
<evidence type="ECO:0000256" key="1">
    <source>
        <dbReference type="SAM" id="MobiDB-lite"/>
    </source>
</evidence>
<evidence type="ECO:0000313" key="3">
    <source>
        <dbReference type="Proteomes" id="UP000695562"/>
    </source>
</evidence>
<organism evidence="2 3">
    <name type="scientific">Polysphondylium violaceum</name>
    <dbReference type="NCBI Taxonomy" id="133409"/>
    <lineage>
        <taxon>Eukaryota</taxon>
        <taxon>Amoebozoa</taxon>
        <taxon>Evosea</taxon>
        <taxon>Eumycetozoa</taxon>
        <taxon>Dictyostelia</taxon>
        <taxon>Dictyosteliales</taxon>
        <taxon>Dictyosteliaceae</taxon>
        <taxon>Polysphondylium</taxon>
    </lineage>
</organism>
<accession>A0A8J4V2D2</accession>
<dbReference type="OrthoDB" id="19433at2759"/>
<gene>
    <name evidence="2" type="ORF">CYY_010035</name>
</gene>
<keyword evidence="3" id="KW-1185">Reference proteome</keyword>
<reference evidence="2" key="1">
    <citation type="submission" date="2020-01" db="EMBL/GenBank/DDBJ databases">
        <title>Development of genomics and gene disruption for Polysphondylium violaceum indicates a role for the polyketide synthase stlB in stalk morphogenesis.</title>
        <authorList>
            <person name="Narita B."/>
            <person name="Kawabe Y."/>
            <person name="Kin K."/>
            <person name="Saito T."/>
            <person name="Gibbs R."/>
            <person name="Kuspa A."/>
            <person name="Muzny D."/>
            <person name="Queller D."/>
            <person name="Richards S."/>
            <person name="Strassman J."/>
            <person name="Sucgang R."/>
            <person name="Worley K."/>
            <person name="Schaap P."/>
        </authorList>
    </citation>
    <scope>NUCLEOTIDE SEQUENCE</scope>
    <source>
        <strain evidence="2">QSvi11</strain>
    </source>
</reference>
<protein>
    <submittedName>
        <fullName evidence="2">Uncharacterized protein</fullName>
    </submittedName>
</protein>
<proteinExistence type="predicted"/>
<comment type="caution">
    <text evidence="2">The sequence shown here is derived from an EMBL/GenBank/DDBJ whole genome shotgun (WGS) entry which is preliminary data.</text>
</comment>
<dbReference type="AlphaFoldDB" id="A0A8J4V2D2"/>